<proteinExistence type="predicted"/>
<evidence type="ECO:0000313" key="2">
    <source>
        <dbReference type="EMBL" id="MVA96345.1"/>
    </source>
</evidence>
<comment type="caution">
    <text evidence="2">The sequence shown here is derived from an EMBL/GenBank/DDBJ whole genome shotgun (WGS) entry which is preliminary data.</text>
</comment>
<gene>
    <name evidence="2" type="ORF">GN330_03675</name>
</gene>
<keyword evidence="1" id="KW-0812">Transmembrane</keyword>
<evidence type="ECO:0008006" key="4">
    <source>
        <dbReference type="Google" id="ProtNLM"/>
    </source>
</evidence>
<accession>A0A844QAU2</accession>
<dbReference type="EMBL" id="WPHG01000001">
    <property type="protein sequence ID" value="MVA96345.1"/>
    <property type="molecule type" value="Genomic_DNA"/>
</dbReference>
<evidence type="ECO:0000256" key="1">
    <source>
        <dbReference type="SAM" id="Phobius"/>
    </source>
</evidence>
<keyword evidence="1" id="KW-1133">Transmembrane helix</keyword>
<organism evidence="2 3">
    <name type="scientific">Nitratireductor arenosus</name>
    <dbReference type="NCBI Taxonomy" id="2682096"/>
    <lineage>
        <taxon>Bacteria</taxon>
        <taxon>Pseudomonadati</taxon>
        <taxon>Pseudomonadota</taxon>
        <taxon>Alphaproteobacteria</taxon>
        <taxon>Hyphomicrobiales</taxon>
        <taxon>Phyllobacteriaceae</taxon>
        <taxon>Nitratireductor</taxon>
    </lineage>
</organism>
<keyword evidence="1" id="KW-0472">Membrane</keyword>
<evidence type="ECO:0000313" key="3">
    <source>
        <dbReference type="Proteomes" id="UP000463224"/>
    </source>
</evidence>
<sequence length="230" mass="24125">MTKTLTRHEREELELLLPWYAAGTLEEDERRRVEIALEADSDLANSLALVREDRDAALELIAQDAVPASMAARFDAALNAAPHPSEAHESAPARPSGAGPAARFGAWLSQLLSPPRLAVAALAAAVLIAVQAGLIVSLLGPGADGSGFTVASEEDDDAQAAGLAVLVQFAPDLDMTAFAAFLDRSGGRIVDGPLPGGLFKLRFADAADPDKLVARLRAEIEVFTLVLPSE</sequence>
<protein>
    <recommendedName>
        <fullName evidence="4">Anti-sigma factor</fullName>
    </recommendedName>
</protein>
<keyword evidence="3" id="KW-1185">Reference proteome</keyword>
<dbReference type="AlphaFoldDB" id="A0A844QAU2"/>
<feature type="transmembrane region" description="Helical" evidence="1">
    <location>
        <begin position="117"/>
        <end position="140"/>
    </location>
</feature>
<dbReference type="RefSeq" id="WP_156711297.1">
    <property type="nucleotide sequence ID" value="NZ_WPHG01000001.1"/>
</dbReference>
<name>A0A844QAU2_9HYPH</name>
<dbReference type="Proteomes" id="UP000463224">
    <property type="component" value="Unassembled WGS sequence"/>
</dbReference>
<reference evidence="2 3" key="1">
    <citation type="submission" date="2019-12" db="EMBL/GenBank/DDBJ databases">
        <title>Nitratireductor arenosus sp. nov., Isolated from sea sand, Jeju island, South Korea.</title>
        <authorList>
            <person name="Kim W."/>
        </authorList>
    </citation>
    <scope>NUCLEOTIDE SEQUENCE [LARGE SCALE GENOMIC DNA]</scope>
    <source>
        <strain evidence="2 3">CAU 1489</strain>
    </source>
</reference>